<organism evidence="11">
    <name type="scientific">Johnson-sea-linkia profunda</name>
    <dbReference type="NCBI Taxonomy" id="575876"/>
    <lineage>
        <taxon>Eukaryota</taxon>
        <taxon>Viridiplantae</taxon>
        <taxon>Chlorophyta</taxon>
        <taxon>core chlorophytes</taxon>
        <taxon>Ulvophyceae</taxon>
        <taxon>TCBD clade</taxon>
        <taxon>Bryopsidales</taxon>
        <taxon>Halimedineae</taxon>
        <taxon>Halimedaceae</taxon>
        <taxon>Rhipileae</taxon>
        <taxon>Johnson-sea-linkia</taxon>
    </lineage>
</organism>
<dbReference type="GO" id="GO:0032543">
    <property type="term" value="P:mitochondrial translation"/>
    <property type="evidence" value="ECO:0007669"/>
    <property type="project" value="TreeGrafter"/>
</dbReference>
<dbReference type="InterPro" id="IPR014722">
    <property type="entry name" value="Rib_uL2_dom2"/>
</dbReference>
<dbReference type="GO" id="GO:0009536">
    <property type="term" value="C:plastid"/>
    <property type="evidence" value="ECO:0007669"/>
    <property type="project" value="UniProtKB-SubCell"/>
</dbReference>
<dbReference type="AlphaFoldDB" id="A0A386AXM4"/>
<dbReference type="Gene3D" id="4.10.950.10">
    <property type="entry name" value="Ribosomal protein L2, domain 3"/>
    <property type="match status" value="1"/>
</dbReference>
<evidence type="ECO:0000256" key="6">
    <source>
        <dbReference type="ARBA" id="ARBA00023274"/>
    </source>
</evidence>
<dbReference type="SUPFAM" id="SSF50249">
    <property type="entry name" value="Nucleic acid-binding proteins"/>
    <property type="match status" value="1"/>
</dbReference>
<dbReference type="NCBIfam" id="TIGR01171">
    <property type="entry name" value="rplB_bact"/>
    <property type="match status" value="1"/>
</dbReference>
<dbReference type="GO" id="GO:0005762">
    <property type="term" value="C:mitochondrial large ribosomal subunit"/>
    <property type="evidence" value="ECO:0007669"/>
    <property type="project" value="TreeGrafter"/>
</dbReference>
<feature type="compositionally biased region" description="Basic residues" evidence="8">
    <location>
        <begin position="16"/>
        <end position="39"/>
    </location>
</feature>
<comment type="subcellular location">
    <subcellularLocation>
        <location evidence="1">Plastid</location>
    </subcellularLocation>
</comment>
<evidence type="ECO:0000256" key="2">
    <source>
        <dbReference type="ARBA" id="ARBA00005636"/>
    </source>
</evidence>
<reference evidence="11" key="1">
    <citation type="submission" date="2018-07" db="EMBL/GenBank/DDBJ databases">
        <authorList>
            <person name="Quirk P.G."/>
            <person name="Krulwich T.A."/>
        </authorList>
    </citation>
    <scope>NUCLEOTIDE SEQUENCE</scope>
</reference>
<dbReference type="SMART" id="SM01382">
    <property type="entry name" value="Ribosomal_L2_C"/>
    <property type="match status" value="1"/>
</dbReference>
<keyword evidence="6" id="KW-0687">Ribonucleoprotein</keyword>
<evidence type="ECO:0000259" key="10">
    <source>
        <dbReference type="SMART" id="SM01383"/>
    </source>
</evidence>
<dbReference type="SMART" id="SM01383">
    <property type="entry name" value="Ribosomal_L2"/>
    <property type="match status" value="1"/>
</dbReference>
<sequence length="256" mass="28485">MNKKWKNGFSKPNHSCFHRKKGRNNRGKITSRHRGGGHPRLYRKIERIPLNSEGKVRTIEYDPNRSAQIAQIGYNDGSKKYQLCPSGWAIGTRTIASSTAPLKTGNRLPLKKIPLGTNVYNIELFPGKGGQLVRSAGTTAFLMAKFGSWVTLRLPSNEVRLFSQNCWATLGQVSNIDHFNKSLKKAGRARWLGIRPRVRGSAKNPVDHPHGGGEGCAPIGKSHPVSPWGKPTLGKRTRRTKKYSDAFILGRAKARR</sequence>
<dbReference type="InterPro" id="IPR022669">
    <property type="entry name" value="Ribosomal_uL2_C"/>
</dbReference>
<dbReference type="PANTHER" id="PTHR13691:SF5">
    <property type="entry name" value="LARGE RIBOSOMAL SUBUNIT PROTEIN UL2M"/>
    <property type="match status" value="1"/>
</dbReference>
<dbReference type="InterPro" id="IPR002171">
    <property type="entry name" value="Ribosomal_uL2"/>
</dbReference>
<proteinExistence type="inferred from homology"/>
<keyword evidence="4 11" id="KW-0934">Plastid</keyword>
<dbReference type="PROSITE" id="PS00467">
    <property type="entry name" value="RIBOSOMAL_L2"/>
    <property type="match status" value="1"/>
</dbReference>
<dbReference type="InterPro" id="IPR022671">
    <property type="entry name" value="Ribosomal_uL2_CS"/>
</dbReference>
<gene>
    <name evidence="11" type="primary">rpl2</name>
</gene>
<dbReference type="Gene3D" id="2.30.30.30">
    <property type="match status" value="1"/>
</dbReference>
<keyword evidence="5 11" id="KW-0689">Ribosomal protein</keyword>
<feature type="domain" description="Large ribosomal subunit protein uL2 RNA-binding" evidence="10">
    <location>
        <begin position="22"/>
        <end position="96"/>
    </location>
</feature>
<evidence type="ECO:0000256" key="7">
    <source>
        <dbReference type="ARBA" id="ARBA00069872"/>
    </source>
</evidence>
<name>A0A386AXM4_9CHLO</name>
<accession>A0A386AXM4</accession>
<evidence type="ECO:0000256" key="1">
    <source>
        <dbReference type="ARBA" id="ARBA00004474"/>
    </source>
</evidence>
<comment type="subunit">
    <text evidence="3">Part of the 50S ribosomal subunit.</text>
</comment>
<dbReference type="SUPFAM" id="SSF50104">
    <property type="entry name" value="Translation proteins SH3-like domain"/>
    <property type="match status" value="1"/>
</dbReference>
<feature type="region of interest" description="Disordered" evidence="8">
    <location>
        <begin position="1"/>
        <end position="39"/>
    </location>
</feature>
<dbReference type="Pfam" id="PF03947">
    <property type="entry name" value="Ribosomal_L2_C"/>
    <property type="match status" value="1"/>
</dbReference>
<protein>
    <recommendedName>
        <fullName evidence="7">Large ribosomal subunit protein uL2m</fullName>
    </recommendedName>
</protein>
<dbReference type="Pfam" id="PF00181">
    <property type="entry name" value="Ribosomal_L2_N"/>
    <property type="match status" value="1"/>
</dbReference>
<geneLocation type="chloroplast" evidence="11"/>
<dbReference type="GO" id="GO:0003735">
    <property type="term" value="F:structural constituent of ribosome"/>
    <property type="evidence" value="ECO:0007669"/>
    <property type="project" value="InterPro"/>
</dbReference>
<feature type="region of interest" description="Disordered" evidence="8">
    <location>
        <begin position="199"/>
        <end position="246"/>
    </location>
</feature>
<dbReference type="InterPro" id="IPR022666">
    <property type="entry name" value="Ribosomal_uL2_RNA-bd_dom"/>
</dbReference>
<evidence type="ECO:0000256" key="4">
    <source>
        <dbReference type="ARBA" id="ARBA00022640"/>
    </source>
</evidence>
<dbReference type="PANTHER" id="PTHR13691">
    <property type="entry name" value="RIBOSOMAL PROTEIN L2"/>
    <property type="match status" value="1"/>
</dbReference>
<evidence type="ECO:0000256" key="8">
    <source>
        <dbReference type="SAM" id="MobiDB-lite"/>
    </source>
</evidence>
<evidence type="ECO:0000256" key="3">
    <source>
        <dbReference type="ARBA" id="ARBA00011838"/>
    </source>
</evidence>
<dbReference type="GO" id="GO:0003723">
    <property type="term" value="F:RNA binding"/>
    <property type="evidence" value="ECO:0007669"/>
    <property type="project" value="InterPro"/>
</dbReference>
<dbReference type="InterPro" id="IPR012340">
    <property type="entry name" value="NA-bd_OB-fold"/>
</dbReference>
<dbReference type="EMBL" id="MH591089">
    <property type="protein sequence ID" value="AYC64110.1"/>
    <property type="molecule type" value="Genomic_DNA"/>
</dbReference>
<evidence type="ECO:0000259" key="9">
    <source>
        <dbReference type="SMART" id="SM01382"/>
    </source>
</evidence>
<dbReference type="Gene3D" id="2.40.50.140">
    <property type="entry name" value="Nucleic acid-binding proteins"/>
    <property type="match status" value="1"/>
</dbReference>
<dbReference type="FunFam" id="4.10.950.10:FF:000001">
    <property type="entry name" value="50S ribosomal protein L2"/>
    <property type="match status" value="1"/>
</dbReference>
<comment type="similarity">
    <text evidence="2">Belongs to the universal ribosomal protein uL2 family.</text>
</comment>
<dbReference type="FunFam" id="2.30.30.30:FF:000001">
    <property type="entry name" value="50S ribosomal protein L2"/>
    <property type="match status" value="1"/>
</dbReference>
<evidence type="ECO:0000313" key="11">
    <source>
        <dbReference type="EMBL" id="AYC64110.1"/>
    </source>
</evidence>
<dbReference type="GO" id="GO:0016740">
    <property type="term" value="F:transferase activity"/>
    <property type="evidence" value="ECO:0007669"/>
    <property type="project" value="InterPro"/>
</dbReference>
<dbReference type="InterPro" id="IPR008991">
    <property type="entry name" value="Translation_prot_SH3-like_sf"/>
</dbReference>
<feature type="domain" description="Large ribosomal subunit protein uL2 C-terminal" evidence="9">
    <location>
        <begin position="102"/>
        <end position="231"/>
    </location>
</feature>
<dbReference type="InterPro" id="IPR014726">
    <property type="entry name" value="Ribosomal_uL2_dom3"/>
</dbReference>
<reference evidence="11" key="2">
    <citation type="journal article" date="2019" name="Mol. Phylogenet. Evol.">
        <title>Reassessment of the classification of bryopsidales (chlorophyta) based on chloroplast phylogenomic analyses.</title>
        <authorList>
            <person name="Cremen M.C."/>
            <person name="Leliaert F."/>
            <person name="West J."/>
            <person name="Lam D.W."/>
            <person name="Shimada S."/>
            <person name="Lopez-Bautista J.M."/>
            <person name="Verbruggen H."/>
        </authorList>
    </citation>
    <scope>NUCLEOTIDE SEQUENCE</scope>
</reference>
<dbReference type="InterPro" id="IPR005880">
    <property type="entry name" value="Ribosomal_uL2_bac/org-type"/>
</dbReference>
<dbReference type="PIRSF" id="PIRSF002158">
    <property type="entry name" value="Ribosomal_L2"/>
    <property type="match status" value="1"/>
</dbReference>
<keyword evidence="11" id="KW-0150">Chloroplast</keyword>
<evidence type="ECO:0000256" key="5">
    <source>
        <dbReference type="ARBA" id="ARBA00022980"/>
    </source>
</evidence>